<dbReference type="EMBL" id="HM004124">
    <property type="protein sequence ID" value="ADG59951.1"/>
    <property type="molecule type" value="Genomic_DNA"/>
</dbReference>
<dbReference type="OrthoDB" id="29112at10239"/>
<dbReference type="RefSeq" id="YP_004010188.1">
    <property type="nucleotide sequence ID" value="NC_014663.1"/>
</dbReference>
<evidence type="ECO:0000313" key="1">
    <source>
        <dbReference type="EMBL" id="ADG59951.1"/>
    </source>
</evidence>
<accession>E5EPI5</accession>
<dbReference type="KEGG" id="vg:9926485"/>
<name>E5EPI5_9CAUD</name>
<organism evidence="1 2">
    <name type="scientific">Acinetobacter phage Acj9</name>
    <dbReference type="NCBI Taxonomy" id="760939"/>
    <lineage>
        <taxon>Viruses</taxon>
        <taxon>Duplodnaviria</taxon>
        <taxon>Heunggongvirae</taxon>
        <taxon>Uroviricota</taxon>
        <taxon>Caudoviricetes</taxon>
        <taxon>Pantevenvirales</taxon>
        <taxon>Straboviridae</taxon>
        <taxon>Twarogvirinae</taxon>
        <taxon>Acajnonavirus</taxon>
        <taxon>Acajnonavirus acj9</taxon>
    </lineage>
</organism>
<proteinExistence type="predicted"/>
<gene>
    <name evidence="1" type="ORF">Acj9p051</name>
</gene>
<sequence>MSKAKAKIATPVVTSKVGKLRDPQATAKLSLKLGFVRNARLNASA</sequence>
<keyword evidence="2" id="KW-1185">Reference proteome</keyword>
<dbReference type="Proteomes" id="UP000008731">
    <property type="component" value="Segment"/>
</dbReference>
<reference evidence="1 2" key="1">
    <citation type="journal article" date="2010" name="Virol. J.">
        <title>Genomes of the T4-related bacteriophages as windows on microbial genome evolution.</title>
        <authorList>
            <person name="Petrov V.M."/>
            <person name="Ratnayaka S."/>
            <person name="Nolan J.M."/>
            <person name="Miller E.S."/>
            <person name="Karam J.D."/>
        </authorList>
    </citation>
    <scope>NUCLEOTIDE SEQUENCE [LARGE SCALE GENOMIC DNA]</scope>
</reference>
<evidence type="ECO:0000313" key="2">
    <source>
        <dbReference type="Proteomes" id="UP000008731"/>
    </source>
</evidence>
<protein>
    <submittedName>
        <fullName evidence="1">Uncharacterized protein</fullName>
    </submittedName>
</protein>
<dbReference type="GeneID" id="9926485"/>